<keyword evidence="8" id="KW-0276">Fatty acid metabolism</keyword>
<organism evidence="14 15">
    <name type="scientific">Bradyrhizobium valentinum</name>
    <dbReference type="NCBI Taxonomy" id="1518501"/>
    <lineage>
        <taxon>Bacteria</taxon>
        <taxon>Pseudomonadati</taxon>
        <taxon>Pseudomonadota</taxon>
        <taxon>Alphaproteobacteria</taxon>
        <taxon>Hyphomicrobiales</taxon>
        <taxon>Nitrobacteraceae</taxon>
        <taxon>Bradyrhizobium</taxon>
    </lineage>
</organism>
<keyword evidence="2" id="KW-0444">Lipid biosynthesis</keyword>
<keyword evidence="10" id="KW-0560">Oxidoreductase</keyword>
<dbReference type="EMBL" id="LLXX01000148">
    <property type="protein sequence ID" value="KRR02647.1"/>
    <property type="molecule type" value="Genomic_DNA"/>
</dbReference>
<keyword evidence="11" id="KW-0408">Iron</keyword>
<evidence type="ECO:0000256" key="12">
    <source>
        <dbReference type="ARBA" id="ARBA00023098"/>
    </source>
</evidence>
<evidence type="ECO:0000256" key="4">
    <source>
        <dbReference type="ARBA" id="ARBA00022617"/>
    </source>
</evidence>
<dbReference type="InterPro" id="IPR010255">
    <property type="entry name" value="Haem_peroxidase_sf"/>
</dbReference>
<proteinExistence type="predicted"/>
<dbReference type="InterPro" id="IPR037120">
    <property type="entry name" value="Haem_peroxidase_sf_animal"/>
</dbReference>
<evidence type="ECO:0000256" key="11">
    <source>
        <dbReference type="ARBA" id="ARBA00023004"/>
    </source>
</evidence>
<evidence type="ECO:0000256" key="9">
    <source>
        <dbReference type="ARBA" id="ARBA00022964"/>
    </source>
</evidence>
<comment type="caution">
    <text evidence="14">The sequence shown here is derived from an EMBL/GenBank/DDBJ whole genome shotgun (WGS) entry which is preliminary data.</text>
</comment>
<evidence type="ECO:0000256" key="3">
    <source>
        <dbReference type="ARBA" id="ARBA00022559"/>
    </source>
</evidence>
<keyword evidence="6" id="KW-0925">Oxylipin biosynthesis</keyword>
<dbReference type="InterPro" id="IPR034815">
    <property type="entry name" value="A_dioxygenase"/>
</dbReference>
<evidence type="ECO:0000256" key="6">
    <source>
        <dbReference type="ARBA" id="ARBA00022767"/>
    </source>
</evidence>
<evidence type="ECO:0000256" key="13">
    <source>
        <dbReference type="ARBA" id="ARBA00023160"/>
    </source>
</evidence>
<dbReference type="PANTHER" id="PTHR11903">
    <property type="entry name" value="PROSTAGLANDIN G/H SYNTHASE"/>
    <property type="match status" value="1"/>
</dbReference>
<dbReference type="RefSeq" id="WP_057853097.1">
    <property type="nucleotide sequence ID" value="NZ_LLXX01000148.1"/>
</dbReference>
<evidence type="ECO:0000256" key="5">
    <source>
        <dbReference type="ARBA" id="ARBA00022723"/>
    </source>
</evidence>
<dbReference type="GO" id="GO:0006952">
    <property type="term" value="P:defense response"/>
    <property type="evidence" value="ECO:0007669"/>
    <property type="project" value="UniProtKB-KW"/>
</dbReference>
<comment type="cofactor">
    <cofactor evidence="1">
        <name>Ca(2+)</name>
        <dbReference type="ChEBI" id="CHEBI:29108"/>
    </cofactor>
</comment>
<keyword evidence="4" id="KW-0349">Heme</keyword>
<gene>
    <name evidence="14" type="ORF">CP49_17250</name>
</gene>
<dbReference type="InterPro" id="IPR050783">
    <property type="entry name" value="Oxylipin_biosynth_metab"/>
</dbReference>
<dbReference type="AlphaFoldDB" id="A0A0R3L430"/>
<keyword evidence="13" id="KW-0275">Fatty acid biosynthesis</keyword>
<dbReference type="GO" id="GO:0006979">
    <property type="term" value="P:response to oxidative stress"/>
    <property type="evidence" value="ECO:0007669"/>
    <property type="project" value="InterPro"/>
</dbReference>
<evidence type="ECO:0000313" key="14">
    <source>
        <dbReference type="EMBL" id="KRR02647.1"/>
    </source>
</evidence>
<dbReference type="GO" id="GO:0046872">
    <property type="term" value="F:metal ion binding"/>
    <property type="evidence" value="ECO:0007669"/>
    <property type="project" value="UniProtKB-KW"/>
</dbReference>
<dbReference type="CDD" id="cd09818">
    <property type="entry name" value="PIOX_like"/>
    <property type="match status" value="1"/>
</dbReference>
<keyword evidence="15" id="KW-1185">Reference proteome</keyword>
<dbReference type="Gene3D" id="1.10.640.10">
    <property type="entry name" value="Haem peroxidase domain superfamily, animal type"/>
    <property type="match status" value="1"/>
</dbReference>
<keyword evidence="12" id="KW-0443">Lipid metabolism</keyword>
<keyword evidence="7" id="KW-0611">Plant defense</keyword>
<dbReference type="GO" id="GO:0004601">
    <property type="term" value="F:peroxidase activity"/>
    <property type="evidence" value="ECO:0007669"/>
    <property type="project" value="UniProtKB-KW"/>
</dbReference>
<dbReference type="STRING" id="1518501.CQ10_20460"/>
<protein>
    <submittedName>
        <fullName evidence="14">Peroxidase</fullName>
    </submittedName>
</protein>
<dbReference type="PROSITE" id="PS50292">
    <property type="entry name" value="PEROXIDASE_3"/>
    <property type="match status" value="1"/>
</dbReference>
<evidence type="ECO:0000256" key="8">
    <source>
        <dbReference type="ARBA" id="ARBA00022832"/>
    </source>
</evidence>
<dbReference type="Pfam" id="PF03098">
    <property type="entry name" value="An_peroxidase"/>
    <property type="match status" value="1"/>
</dbReference>
<name>A0A0R3L430_9BRAD</name>
<evidence type="ECO:0000256" key="10">
    <source>
        <dbReference type="ARBA" id="ARBA00023002"/>
    </source>
</evidence>
<evidence type="ECO:0000256" key="7">
    <source>
        <dbReference type="ARBA" id="ARBA00022821"/>
    </source>
</evidence>
<dbReference type="GO" id="GO:0016702">
    <property type="term" value="F:oxidoreductase activity, acting on single donors with incorporation of molecular oxygen, incorporation of two atoms of oxygen"/>
    <property type="evidence" value="ECO:0007669"/>
    <property type="project" value="TreeGrafter"/>
</dbReference>
<sequence>MSRRNDGFEFHGGLLQRFLDFVYRAINLIERWDRLPTWLAALNLGVLRDRLRAHNLYHTGYGIGASGDWSAGRERWRSPDGSFNSLHHPRMGMAGARFGRNFPLSECVPDSGDELLDPSPRVISQELLARRTFIPERKLNLLAAAWIQFETHDWFSHGVPEPGNEFKIPLQPHDDWPEPERVDGCMQIRRTLADTTPRETWLGATPTFRNTTSHWWDAAQIYGSNHARQADIRSGTDGKIAIGPDGLLPEDPAHPGIDLTGFNDNWWVGLSLLHNLFVREHNVLCDALKARYPGWCDEELFQRARLINAALIAKIQTIEWTPGILAHPALDVAMHANWSGVPNHVIRAAFGKNSEAACGILGSPTDQHSAPYALTEEFTSVYRLHPLIPDEMNVRRLDTGGQVPCELVNMQGGSTRRFMEEHGFTNLLYSFGTNHPGAIRLHNHPNFLRRFKKDGQPLLDVAAIDIMRDRERGVPRYNRFRELVGKRRVRTFEEITSISGAADQMRKIYKNVDRVDLLVGLLAEDPPNGFGFSDTAFRIFILMASRRLKSDRFFTDDYRPEIYTDFGLDWINNNGMKSVLLRHVPQLGPALEGVKNCFAPWNVL</sequence>
<keyword evidence="3 14" id="KW-0575">Peroxidase</keyword>
<accession>A0A0R3L430</accession>
<evidence type="ECO:0000256" key="1">
    <source>
        <dbReference type="ARBA" id="ARBA00001913"/>
    </source>
</evidence>
<dbReference type="PANTHER" id="PTHR11903:SF11">
    <property type="entry name" value="ALPHA-DIOXYGENASE 1"/>
    <property type="match status" value="1"/>
</dbReference>
<reference evidence="14 15" key="1">
    <citation type="submission" date="2014-03" db="EMBL/GenBank/DDBJ databases">
        <title>Bradyrhizobium valentinum sp. nov., isolated from effective nodules of Lupinus mariae-josephae, a lupine endemic of basic-lime soils in Eastern Spain.</title>
        <authorList>
            <person name="Duran D."/>
            <person name="Rey L."/>
            <person name="Navarro A."/>
            <person name="Busquets A."/>
            <person name="Imperial J."/>
            <person name="Ruiz-Argueso T."/>
        </authorList>
    </citation>
    <scope>NUCLEOTIDE SEQUENCE [LARGE SCALE GENOMIC DNA]</scope>
    <source>
        <strain evidence="14 15">LmjM3</strain>
    </source>
</reference>
<dbReference type="SUPFAM" id="SSF48113">
    <property type="entry name" value="Heme-dependent peroxidases"/>
    <property type="match status" value="1"/>
</dbReference>
<keyword evidence="9" id="KW-0223">Dioxygenase</keyword>
<keyword evidence="5" id="KW-0479">Metal-binding</keyword>
<dbReference type="InterPro" id="IPR019791">
    <property type="entry name" value="Haem_peroxidase_animal"/>
</dbReference>
<dbReference type="Proteomes" id="UP000051913">
    <property type="component" value="Unassembled WGS sequence"/>
</dbReference>
<dbReference type="GO" id="GO:0031408">
    <property type="term" value="P:oxylipin biosynthetic process"/>
    <property type="evidence" value="ECO:0007669"/>
    <property type="project" value="UniProtKB-KW"/>
</dbReference>
<dbReference type="GO" id="GO:0006633">
    <property type="term" value="P:fatty acid biosynthetic process"/>
    <property type="evidence" value="ECO:0007669"/>
    <property type="project" value="UniProtKB-KW"/>
</dbReference>
<dbReference type="PRINTS" id="PR00457">
    <property type="entry name" value="ANPEROXIDASE"/>
</dbReference>
<evidence type="ECO:0000256" key="2">
    <source>
        <dbReference type="ARBA" id="ARBA00022516"/>
    </source>
</evidence>
<evidence type="ECO:0000313" key="15">
    <source>
        <dbReference type="Proteomes" id="UP000051913"/>
    </source>
</evidence>
<dbReference type="GO" id="GO:0020037">
    <property type="term" value="F:heme binding"/>
    <property type="evidence" value="ECO:0007669"/>
    <property type="project" value="InterPro"/>
</dbReference>